<name>A0A0D2KDU4_9EURO</name>
<feature type="domain" description="Cytochrome b5 heme-binding" evidence="7">
    <location>
        <begin position="88"/>
        <end position="168"/>
    </location>
</feature>
<dbReference type="Gene3D" id="3.10.120.10">
    <property type="entry name" value="Cytochrome b5-like heme/steroid binding domain"/>
    <property type="match status" value="1"/>
</dbReference>
<dbReference type="PROSITE" id="PS00191">
    <property type="entry name" value="CYTOCHROME_B5_1"/>
    <property type="match status" value="1"/>
</dbReference>
<evidence type="ECO:0000256" key="5">
    <source>
        <dbReference type="RuleBase" id="RU362121"/>
    </source>
</evidence>
<dbReference type="PANTHER" id="PTHR19359:SF95">
    <property type="entry name" value="CYTOCHROME B5 TYPE B"/>
    <property type="match status" value="1"/>
</dbReference>
<evidence type="ECO:0000256" key="1">
    <source>
        <dbReference type="ARBA" id="ARBA00022617"/>
    </source>
</evidence>
<sequence length="191" mass="21953">MVWMQAARRGRFGPTGPLKHDDGEVAHVEDVDRTQNDDETKPSPSSTIGRQFPFVPESLSDDALPFIPKELVLERRHGKRSKSEDHPQRKVDGGEERKQPQQQDHEHEHWIVIDDIVFDCSDFISEHPGGQQVILSFVGEDCSWQFWRLHGKNVMEQYGRALRIGRTEGIQNRFVEPVRYVGLSNLGDDGW</sequence>
<dbReference type="RefSeq" id="XP_016635562.1">
    <property type="nucleotide sequence ID" value="XM_016773505.1"/>
</dbReference>
<dbReference type="GeneID" id="27708738"/>
<dbReference type="InterPro" id="IPR001199">
    <property type="entry name" value="Cyt_B5-like_heme/steroid-bd"/>
</dbReference>
<evidence type="ECO:0000313" key="8">
    <source>
        <dbReference type="EMBL" id="KIY01440.1"/>
    </source>
</evidence>
<dbReference type="GO" id="GO:0016020">
    <property type="term" value="C:membrane"/>
    <property type="evidence" value="ECO:0007669"/>
    <property type="project" value="TreeGrafter"/>
</dbReference>
<gene>
    <name evidence="8" type="ORF">Z520_02992</name>
</gene>
<dbReference type="AlphaFoldDB" id="A0A0D2KDU4"/>
<dbReference type="OrthoDB" id="260519at2759"/>
<keyword evidence="9" id="KW-1185">Reference proteome</keyword>
<dbReference type="SMART" id="SM01117">
    <property type="entry name" value="Cyt-b5"/>
    <property type="match status" value="1"/>
</dbReference>
<feature type="region of interest" description="Disordered" evidence="6">
    <location>
        <begin position="75"/>
        <end position="106"/>
    </location>
</feature>
<dbReference type="SUPFAM" id="SSF55856">
    <property type="entry name" value="Cytochrome b5-like heme/steroid binding domain"/>
    <property type="match status" value="1"/>
</dbReference>
<dbReference type="PANTHER" id="PTHR19359">
    <property type="entry name" value="CYTOCHROME B5"/>
    <property type="match status" value="1"/>
</dbReference>
<protein>
    <recommendedName>
        <fullName evidence="7">Cytochrome b5 heme-binding domain-containing protein</fullName>
    </recommendedName>
</protein>
<comment type="similarity">
    <text evidence="4 5">Belongs to the cytochrome b5 family.</text>
</comment>
<dbReference type="InterPro" id="IPR036400">
    <property type="entry name" value="Cyt_B5-like_heme/steroid_sf"/>
</dbReference>
<dbReference type="PROSITE" id="PS50255">
    <property type="entry name" value="CYTOCHROME_B5_2"/>
    <property type="match status" value="1"/>
</dbReference>
<organism evidence="8 9">
    <name type="scientific">Fonsecaea multimorphosa CBS 102226</name>
    <dbReference type="NCBI Taxonomy" id="1442371"/>
    <lineage>
        <taxon>Eukaryota</taxon>
        <taxon>Fungi</taxon>
        <taxon>Dikarya</taxon>
        <taxon>Ascomycota</taxon>
        <taxon>Pezizomycotina</taxon>
        <taxon>Eurotiomycetes</taxon>
        <taxon>Chaetothyriomycetidae</taxon>
        <taxon>Chaetothyriales</taxon>
        <taxon>Herpotrichiellaceae</taxon>
        <taxon>Fonsecaea</taxon>
    </lineage>
</organism>
<dbReference type="Proteomes" id="UP000053411">
    <property type="component" value="Unassembled WGS sequence"/>
</dbReference>
<dbReference type="Pfam" id="PF00173">
    <property type="entry name" value="Cyt-b5"/>
    <property type="match status" value="1"/>
</dbReference>
<evidence type="ECO:0000256" key="6">
    <source>
        <dbReference type="SAM" id="MobiDB-lite"/>
    </source>
</evidence>
<keyword evidence="1 5" id="KW-0349">Heme</keyword>
<dbReference type="EMBL" id="KN848065">
    <property type="protein sequence ID" value="KIY01440.1"/>
    <property type="molecule type" value="Genomic_DNA"/>
</dbReference>
<evidence type="ECO:0000256" key="3">
    <source>
        <dbReference type="ARBA" id="ARBA00023004"/>
    </source>
</evidence>
<proteinExistence type="inferred from homology"/>
<feature type="compositionally biased region" description="Basic and acidic residues" evidence="6">
    <location>
        <begin position="18"/>
        <end position="41"/>
    </location>
</feature>
<dbReference type="VEuPathDB" id="FungiDB:Z520_02992"/>
<dbReference type="InterPro" id="IPR050668">
    <property type="entry name" value="Cytochrome_b5"/>
</dbReference>
<dbReference type="GO" id="GO:0046872">
    <property type="term" value="F:metal ion binding"/>
    <property type="evidence" value="ECO:0007669"/>
    <property type="project" value="UniProtKB-UniRule"/>
</dbReference>
<accession>A0A0D2KDU4</accession>
<dbReference type="InterPro" id="IPR018506">
    <property type="entry name" value="Cyt_B5_heme-BS"/>
</dbReference>
<evidence type="ECO:0000256" key="2">
    <source>
        <dbReference type="ARBA" id="ARBA00022723"/>
    </source>
</evidence>
<dbReference type="GO" id="GO:0020037">
    <property type="term" value="F:heme binding"/>
    <property type="evidence" value="ECO:0007669"/>
    <property type="project" value="UniProtKB-UniRule"/>
</dbReference>
<feature type="region of interest" description="Disordered" evidence="6">
    <location>
        <begin position="1"/>
        <end position="59"/>
    </location>
</feature>
<evidence type="ECO:0000256" key="4">
    <source>
        <dbReference type="ARBA" id="ARBA00038168"/>
    </source>
</evidence>
<dbReference type="STRING" id="1442371.A0A0D2KDU4"/>
<evidence type="ECO:0000313" key="9">
    <source>
        <dbReference type="Proteomes" id="UP000053411"/>
    </source>
</evidence>
<reference evidence="8 9" key="1">
    <citation type="submission" date="2015-01" db="EMBL/GenBank/DDBJ databases">
        <title>The Genome Sequence of Fonsecaea multimorphosa CBS 102226.</title>
        <authorList>
            <consortium name="The Broad Institute Genomics Platform"/>
            <person name="Cuomo C."/>
            <person name="de Hoog S."/>
            <person name="Gorbushina A."/>
            <person name="Stielow B."/>
            <person name="Teixiera M."/>
            <person name="Abouelleil A."/>
            <person name="Chapman S.B."/>
            <person name="Priest M."/>
            <person name="Young S.K."/>
            <person name="Wortman J."/>
            <person name="Nusbaum C."/>
            <person name="Birren B."/>
        </authorList>
    </citation>
    <scope>NUCLEOTIDE SEQUENCE [LARGE SCALE GENOMIC DNA]</scope>
    <source>
        <strain evidence="8 9">CBS 102226</strain>
    </source>
</reference>
<keyword evidence="2 5" id="KW-0479">Metal-binding</keyword>
<keyword evidence="3 5" id="KW-0408">Iron</keyword>
<evidence type="ECO:0000259" key="7">
    <source>
        <dbReference type="PROSITE" id="PS50255"/>
    </source>
</evidence>